<keyword evidence="2" id="KW-0808">Transferase</keyword>
<dbReference type="PANTHER" id="PTHR33116">
    <property type="entry name" value="REVERSE TRANSCRIPTASE ZINC-BINDING DOMAIN-CONTAINING PROTEIN-RELATED-RELATED"/>
    <property type="match status" value="1"/>
</dbReference>
<evidence type="ECO:0000259" key="1">
    <source>
        <dbReference type="Pfam" id="PF13966"/>
    </source>
</evidence>
<sequence>MIGNKMSRKSAWDSTIQKLQSKLSKWKVKTLSIGGRLTLLKSVLGASPLYYLSIFKVPKGVLKIMESLRSNFFNGVASSDRKITWVAWDNILASQKMEVVQAIYGPRLELHMLNISSNWCSILREVQALKSKGFDFISFCKKRVGDGCDTRFWNDRWLFDFPLRDKFPRLFALEIDKEASVAAKLGASSVAASFRRVVRDGIEGQQWSDLSSLVASVSLSVSKDRWLCDLSSDGEFKVKVVRNYLDDLLLPSQNAPTRWVKCIPIKVNVFAWRARRDRLPTRLNLSRRGVAVDSSLCPLCDIVVDDNHHVFFCCNLAKSVVRKICLWWDLDYHVFSSFSDWDDWFLSIRMSSSIKSILEGVFCVAWWRLWMFRNQLIFDASPPRRSVVFDDIVSWSFFCYKPVVQHHSSKLPPQPACPKFQTHNCVSLNARIVESNHHLNQSKQQKNPVILSGIIASVLMEQYHMLNPGAETIDQAEQRLLQQMHLICALIGLE</sequence>
<gene>
    <name evidence="2" type="ORF">Tco_1068033</name>
</gene>
<proteinExistence type="predicted"/>
<organism evidence="2 3">
    <name type="scientific">Tanacetum coccineum</name>
    <dbReference type="NCBI Taxonomy" id="301880"/>
    <lineage>
        <taxon>Eukaryota</taxon>
        <taxon>Viridiplantae</taxon>
        <taxon>Streptophyta</taxon>
        <taxon>Embryophyta</taxon>
        <taxon>Tracheophyta</taxon>
        <taxon>Spermatophyta</taxon>
        <taxon>Magnoliopsida</taxon>
        <taxon>eudicotyledons</taxon>
        <taxon>Gunneridae</taxon>
        <taxon>Pentapetalae</taxon>
        <taxon>asterids</taxon>
        <taxon>campanulids</taxon>
        <taxon>Asterales</taxon>
        <taxon>Asteraceae</taxon>
        <taxon>Asteroideae</taxon>
        <taxon>Anthemideae</taxon>
        <taxon>Anthemidinae</taxon>
        <taxon>Tanacetum</taxon>
    </lineage>
</organism>
<dbReference type="PANTHER" id="PTHR33116:SF78">
    <property type="entry name" value="OS12G0587133 PROTEIN"/>
    <property type="match status" value="1"/>
</dbReference>
<evidence type="ECO:0000313" key="2">
    <source>
        <dbReference type="EMBL" id="GJT86316.1"/>
    </source>
</evidence>
<name>A0ABQ5HEL2_9ASTR</name>
<comment type="caution">
    <text evidence="2">The sequence shown here is derived from an EMBL/GenBank/DDBJ whole genome shotgun (WGS) entry which is preliminary data.</text>
</comment>
<dbReference type="GO" id="GO:0003964">
    <property type="term" value="F:RNA-directed DNA polymerase activity"/>
    <property type="evidence" value="ECO:0007669"/>
    <property type="project" value="UniProtKB-KW"/>
</dbReference>
<dbReference type="InterPro" id="IPR026960">
    <property type="entry name" value="RVT-Znf"/>
</dbReference>
<keyword evidence="2" id="KW-0548">Nucleotidyltransferase</keyword>
<keyword evidence="2" id="KW-0695">RNA-directed DNA polymerase</keyword>
<protein>
    <submittedName>
        <fullName evidence="2">RNA-directed DNA polymerase, eukaryota</fullName>
    </submittedName>
</protein>
<evidence type="ECO:0000313" key="3">
    <source>
        <dbReference type="Proteomes" id="UP001151760"/>
    </source>
</evidence>
<keyword evidence="3" id="KW-1185">Reference proteome</keyword>
<reference evidence="2" key="2">
    <citation type="submission" date="2022-01" db="EMBL/GenBank/DDBJ databases">
        <authorList>
            <person name="Yamashiro T."/>
            <person name="Shiraishi A."/>
            <person name="Satake H."/>
            <person name="Nakayama K."/>
        </authorList>
    </citation>
    <scope>NUCLEOTIDE SEQUENCE</scope>
</reference>
<accession>A0ABQ5HEL2</accession>
<reference evidence="2" key="1">
    <citation type="journal article" date="2022" name="Int. J. Mol. Sci.">
        <title>Draft Genome of Tanacetum Coccineum: Genomic Comparison of Closely Related Tanacetum-Family Plants.</title>
        <authorList>
            <person name="Yamashiro T."/>
            <person name="Shiraishi A."/>
            <person name="Nakayama K."/>
            <person name="Satake H."/>
        </authorList>
    </citation>
    <scope>NUCLEOTIDE SEQUENCE</scope>
</reference>
<dbReference type="Proteomes" id="UP001151760">
    <property type="component" value="Unassembled WGS sequence"/>
</dbReference>
<feature type="domain" description="Reverse transcriptase zinc-binding" evidence="1">
    <location>
        <begin position="253"/>
        <end position="319"/>
    </location>
</feature>
<dbReference type="EMBL" id="BQNB010019536">
    <property type="protein sequence ID" value="GJT86316.1"/>
    <property type="molecule type" value="Genomic_DNA"/>
</dbReference>
<dbReference type="Pfam" id="PF13966">
    <property type="entry name" value="zf-RVT"/>
    <property type="match status" value="1"/>
</dbReference>